<gene>
    <name evidence="1" type="ORF">RHMOL_Rhmol07G0237000</name>
</gene>
<name>A0ACC0N5N5_RHOML</name>
<dbReference type="Proteomes" id="UP001062846">
    <property type="component" value="Chromosome 7"/>
</dbReference>
<organism evidence="1 2">
    <name type="scientific">Rhododendron molle</name>
    <name type="common">Chinese azalea</name>
    <name type="synonym">Azalea mollis</name>
    <dbReference type="NCBI Taxonomy" id="49168"/>
    <lineage>
        <taxon>Eukaryota</taxon>
        <taxon>Viridiplantae</taxon>
        <taxon>Streptophyta</taxon>
        <taxon>Embryophyta</taxon>
        <taxon>Tracheophyta</taxon>
        <taxon>Spermatophyta</taxon>
        <taxon>Magnoliopsida</taxon>
        <taxon>eudicotyledons</taxon>
        <taxon>Gunneridae</taxon>
        <taxon>Pentapetalae</taxon>
        <taxon>asterids</taxon>
        <taxon>Ericales</taxon>
        <taxon>Ericaceae</taxon>
        <taxon>Ericoideae</taxon>
        <taxon>Rhodoreae</taxon>
        <taxon>Rhododendron</taxon>
    </lineage>
</organism>
<evidence type="ECO:0000313" key="1">
    <source>
        <dbReference type="EMBL" id="KAI8547977.1"/>
    </source>
</evidence>
<protein>
    <submittedName>
        <fullName evidence="1">Uncharacterized protein</fullName>
    </submittedName>
</protein>
<evidence type="ECO:0000313" key="2">
    <source>
        <dbReference type="Proteomes" id="UP001062846"/>
    </source>
</evidence>
<keyword evidence="2" id="KW-1185">Reference proteome</keyword>
<reference evidence="1" key="1">
    <citation type="submission" date="2022-02" db="EMBL/GenBank/DDBJ databases">
        <title>Plant Genome Project.</title>
        <authorList>
            <person name="Zhang R.-G."/>
        </authorList>
    </citation>
    <scope>NUCLEOTIDE SEQUENCE</scope>
    <source>
        <strain evidence="1">AT1</strain>
    </source>
</reference>
<sequence length="198" mass="23319">MDGADNEGSPSPHISRLDAWLAHNRLANRDDLPVYHMRGYRGVTSRNSFTKWPRSGSEPQLVGVRPLEDRRLLPRLDNTLAIYDRVGKRTFIQPLKQYDASEDGYFMLDWNQSEFVGDAADLLKWPKLFVERNKLESKCRKYLLKVPKARSLHMMDRRRRNRLHNDVCERLQVEINAMRRRIICQGMIANKVREAKRD</sequence>
<comment type="caution">
    <text evidence="1">The sequence shown here is derived from an EMBL/GenBank/DDBJ whole genome shotgun (WGS) entry which is preliminary data.</text>
</comment>
<dbReference type="EMBL" id="CM046394">
    <property type="protein sequence ID" value="KAI8547977.1"/>
    <property type="molecule type" value="Genomic_DNA"/>
</dbReference>
<accession>A0ACC0N5N5</accession>
<proteinExistence type="predicted"/>